<dbReference type="EMBL" id="CAFBPI010000122">
    <property type="protein sequence ID" value="CAB5025213.1"/>
    <property type="molecule type" value="Genomic_DNA"/>
</dbReference>
<dbReference type="EMBL" id="CAEZUY010000088">
    <property type="protein sequence ID" value="CAB4618161.1"/>
    <property type="molecule type" value="Genomic_DNA"/>
</dbReference>
<sequence>MTENTNTGAESSDQELSDAVDEAIAEATVVVDEIATLTADLQRLQAEYSNYRKRVERDRAIAHEFSTSLVVLELLPVLDDIERAQTHGELTGGFKAVADQLEAITTKLGLTKFGDINVPFDPMIHEALMHNTSADVTETTATQVLRPGYKFRDKTIRTAQVAVTDPEN</sequence>
<dbReference type="PRINTS" id="PR00773">
    <property type="entry name" value="GRPEPROTEIN"/>
</dbReference>
<dbReference type="Gene3D" id="2.30.22.10">
    <property type="entry name" value="Head domain of nucleotide exchange factor GrpE"/>
    <property type="match status" value="1"/>
</dbReference>
<evidence type="ECO:0000313" key="10">
    <source>
        <dbReference type="EMBL" id="CAB4900295.1"/>
    </source>
</evidence>
<evidence type="ECO:0000313" key="12">
    <source>
        <dbReference type="EMBL" id="CAB5025213.1"/>
    </source>
</evidence>
<keyword evidence="6" id="KW-0143">Chaperone</keyword>
<proteinExistence type="inferred from homology"/>
<evidence type="ECO:0000256" key="5">
    <source>
        <dbReference type="ARBA" id="ARBA00023016"/>
    </source>
</evidence>
<dbReference type="GO" id="GO:0042803">
    <property type="term" value="F:protein homodimerization activity"/>
    <property type="evidence" value="ECO:0007669"/>
    <property type="project" value="InterPro"/>
</dbReference>
<dbReference type="GO" id="GO:0051087">
    <property type="term" value="F:protein-folding chaperone binding"/>
    <property type="evidence" value="ECO:0007669"/>
    <property type="project" value="InterPro"/>
</dbReference>
<evidence type="ECO:0000256" key="7">
    <source>
        <dbReference type="SAM" id="Coils"/>
    </source>
</evidence>
<evidence type="ECO:0000313" key="9">
    <source>
        <dbReference type="EMBL" id="CAB4730224.1"/>
    </source>
</evidence>
<dbReference type="PANTHER" id="PTHR21237:SF23">
    <property type="entry name" value="GRPE PROTEIN HOMOLOG, MITOCHONDRIAL"/>
    <property type="match status" value="1"/>
</dbReference>
<dbReference type="PROSITE" id="PS01071">
    <property type="entry name" value="GRPE"/>
    <property type="match status" value="1"/>
</dbReference>
<dbReference type="CDD" id="cd00446">
    <property type="entry name" value="GrpE"/>
    <property type="match status" value="1"/>
</dbReference>
<dbReference type="InterPro" id="IPR009012">
    <property type="entry name" value="GrpE_head"/>
</dbReference>
<protein>
    <submittedName>
        <fullName evidence="11">Unannotated protein</fullName>
    </submittedName>
</protein>
<dbReference type="EMBL" id="CAEZYL010000095">
    <property type="protein sequence ID" value="CAB4730224.1"/>
    <property type="molecule type" value="Genomic_DNA"/>
</dbReference>
<reference evidence="11" key="1">
    <citation type="submission" date="2020-05" db="EMBL/GenBank/DDBJ databases">
        <authorList>
            <person name="Chiriac C."/>
            <person name="Salcher M."/>
            <person name="Ghai R."/>
            <person name="Kavagutti S V."/>
        </authorList>
    </citation>
    <scope>NUCLEOTIDE SEQUENCE</scope>
</reference>
<gene>
    <name evidence="8" type="ORF">UFOPK1863_00855</name>
    <name evidence="9" type="ORF">UFOPK2689_01123</name>
    <name evidence="10" type="ORF">UFOPK3555_00865</name>
    <name evidence="11" type="ORF">UFOPK3874_00304</name>
    <name evidence="12" type="ORF">UFOPK4095_01246</name>
</gene>
<dbReference type="GO" id="GO:0000774">
    <property type="term" value="F:adenyl-nucleotide exchange factor activity"/>
    <property type="evidence" value="ECO:0007669"/>
    <property type="project" value="InterPro"/>
</dbReference>
<name>A0A6J7KRY7_9ZZZZ</name>
<dbReference type="Pfam" id="PF01025">
    <property type="entry name" value="GrpE"/>
    <property type="match status" value="1"/>
</dbReference>
<dbReference type="PANTHER" id="PTHR21237">
    <property type="entry name" value="GRPE PROTEIN"/>
    <property type="match status" value="1"/>
</dbReference>
<dbReference type="EMBL" id="CAFBNS010000035">
    <property type="protein sequence ID" value="CAB4957142.1"/>
    <property type="molecule type" value="Genomic_DNA"/>
</dbReference>
<comment type="subunit">
    <text evidence="3">Homodimer.</text>
</comment>
<dbReference type="SUPFAM" id="SSF51064">
    <property type="entry name" value="Head domain of nucleotide exchange factor GrpE"/>
    <property type="match status" value="1"/>
</dbReference>
<comment type="subcellular location">
    <subcellularLocation>
        <location evidence="1">Cytoplasm</location>
    </subcellularLocation>
</comment>
<dbReference type="HAMAP" id="MF_01151">
    <property type="entry name" value="GrpE"/>
    <property type="match status" value="1"/>
</dbReference>
<evidence type="ECO:0000256" key="4">
    <source>
        <dbReference type="ARBA" id="ARBA00022490"/>
    </source>
</evidence>
<evidence type="ECO:0000256" key="2">
    <source>
        <dbReference type="ARBA" id="ARBA00009054"/>
    </source>
</evidence>
<evidence type="ECO:0000256" key="6">
    <source>
        <dbReference type="ARBA" id="ARBA00023186"/>
    </source>
</evidence>
<dbReference type="InterPro" id="IPR000740">
    <property type="entry name" value="GrpE"/>
</dbReference>
<dbReference type="AlphaFoldDB" id="A0A6J7KRY7"/>
<dbReference type="SUPFAM" id="SSF58014">
    <property type="entry name" value="Coiled-coil domain of nucleotide exchange factor GrpE"/>
    <property type="match status" value="1"/>
</dbReference>
<dbReference type="GO" id="GO:0005737">
    <property type="term" value="C:cytoplasm"/>
    <property type="evidence" value="ECO:0007669"/>
    <property type="project" value="UniProtKB-SubCell"/>
</dbReference>
<feature type="coiled-coil region" evidence="7">
    <location>
        <begin position="27"/>
        <end position="61"/>
    </location>
</feature>
<evidence type="ECO:0000256" key="1">
    <source>
        <dbReference type="ARBA" id="ARBA00004496"/>
    </source>
</evidence>
<dbReference type="EMBL" id="CAFBME010000096">
    <property type="protein sequence ID" value="CAB4900295.1"/>
    <property type="molecule type" value="Genomic_DNA"/>
</dbReference>
<evidence type="ECO:0000256" key="3">
    <source>
        <dbReference type="ARBA" id="ARBA00011738"/>
    </source>
</evidence>
<evidence type="ECO:0000313" key="11">
    <source>
        <dbReference type="EMBL" id="CAB4957142.1"/>
    </source>
</evidence>
<comment type="similarity">
    <text evidence="2">Belongs to the GrpE family.</text>
</comment>
<dbReference type="GO" id="GO:0051082">
    <property type="term" value="F:unfolded protein binding"/>
    <property type="evidence" value="ECO:0007669"/>
    <property type="project" value="TreeGrafter"/>
</dbReference>
<dbReference type="GO" id="GO:0006457">
    <property type="term" value="P:protein folding"/>
    <property type="evidence" value="ECO:0007669"/>
    <property type="project" value="InterPro"/>
</dbReference>
<accession>A0A6J7KRY7</accession>
<dbReference type="FunFam" id="2.30.22.10:FF:000001">
    <property type="entry name" value="Protein GrpE"/>
    <property type="match status" value="1"/>
</dbReference>
<keyword evidence="5" id="KW-0346">Stress response</keyword>
<dbReference type="Gene3D" id="3.90.20.20">
    <property type="match status" value="1"/>
</dbReference>
<keyword evidence="7" id="KW-0175">Coiled coil</keyword>
<dbReference type="InterPro" id="IPR013805">
    <property type="entry name" value="GrpE_CC"/>
</dbReference>
<keyword evidence="4" id="KW-0963">Cytoplasm</keyword>
<organism evidence="11">
    <name type="scientific">freshwater metagenome</name>
    <dbReference type="NCBI Taxonomy" id="449393"/>
    <lineage>
        <taxon>unclassified sequences</taxon>
        <taxon>metagenomes</taxon>
        <taxon>ecological metagenomes</taxon>
    </lineage>
</organism>
<evidence type="ECO:0000313" key="8">
    <source>
        <dbReference type="EMBL" id="CAB4618161.1"/>
    </source>
</evidence>